<dbReference type="InterPro" id="IPR036188">
    <property type="entry name" value="FAD/NAD-bd_sf"/>
</dbReference>
<evidence type="ECO:0000259" key="4">
    <source>
        <dbReference type="PROSITE" id="PS00623"/>
    </source>
</evidence>
<dbReference type="Pfam" id="PF00732">
    <property type="entry name" value="GMC_oxred_N"/>
    <property type="match status" value="1"/>
</dbReference>
<dbReference type="Proteomes" id="UP001465976">
    <property type="component" value="Unassembled WGS sequence"/>
</dbReference>
<keyword evidence="7" id="KW-1185">Reference proteome</keyword>
<dbReference type="InterPro" id="IPR012132">
    <property type="entry name" value="GMC_OxRdtase"/>
</dbReference>
<dbReference type="PANTHER" id="PTHR11552">
    <property type="entry name" value="GLUCOSE-METHANOL-CHOLINE GMC OXIDOREDUCTASE"/>
    <property type="match status" value="1"/>
</dbReference>
<feature type="domain" description="Glucose-methanol-choline oxidoreductase N-terminal" evidence="4">
    <location>
        <begin position="85"/>
        <end position="108"/>
    </location>
</feature>
<dbReference type="EMBL" id="JBAHYK010000064">
    <property type="protein sequence ID" value="KAL0579312.1"/>
    <property type="molecule type" value="Genomic_DNA"/>
</dbReference>
<dbReference type="PANTHER" id="PTHR11552:SF78">
    <property type="entry name" value="GLUCOSE-METHANOL-CHOLINE OXIDOREDUCTASE N-TERMINAL DOMAIN-CONTAINING PROTEIN"/>
    <property type="match status" value="1"/>
</dbReference>
<dbReference type="Gene3D" id="3.50.50.60">
    <property type="entry name" value="FAD/NAD(P)-binding domain"/>
    <property type="match status" value="1"/>
</dbReference>
<keyword evidence="3" id="KW-0274">FAD</keyword>
<proteinExistence type="inferred from homology"/>
<evidence type="ECO:0000259" key="5">
    <source>
        <dbReference type="PROSITE" id="PS00624"/>
    </source>
</evidence>
<dbReference type="SUPFAM" id="SSF54373">
    <property type="entry name" value="FAD-linked reductases, C-terminal domain"/>
    <property type="match status" value="1"/>
</dbReference>
<protein>
    <recommendedName>
        <fullName evidence="4 5">Glucose-methanol-choline oxidoreductase N-terminal domain-containing protein</fullName>
    </recommendedName>
</protein>
<evidence type="ECO:0000256" key="1">
    <source>
        <dbReference type="ARBA" id="ARBA00001974"/>
    </source>
</evidence>
<name>A0ABR3FVG7_9AGAR</name>
<evidence type="ECO:0000313" key="7">
    <source>
        <dbReference type="Proteomes" id="UP001465976"/>
    </source>
</evidence>
<reference evidence="6 7" key="1">
    <citation type="submission" date="2024-02" db="EMBL/GenBank/DDBJ databases">
        <title>A draft genome for the cacao thread blight pathogen Marasmius crinis-equi.</title>
        <authorList>
            <person name="Cohen S.P."/>
            <person name="Baruah I.K."/>
            <person name="Amoako-Attah I."/>
            <person name="Bukari Y."/>
            <person name="Meinhardt L.W."/>
            <person name="Bailey B.A."/>
        </authorList>
    </citation>
    <scope>NUCLEOTIDE SEQUENCE [LARGE SCALE GENOMIC DNA]</scope>
    <source>
        <strain evidence="6 7">GH-76</strain>
    </source>
</reference>
<dbReference type="Gene3D" id="3.30.560.10">
    <property type="entry name" value="Glucose Oxidase, domain 3"/>
    <property type="match status" value="1"/>
</dbReference>
<dbReference type="InterPro" id="IPR007867">
    <property type="entry name" value="GMC_OxRtase_C"/>
</dbReference>
<evidence type="ECO:0000256" key="2">
    <source>
        <dbReference type="ARBA" id="ARBA00010790"/>
    </source>
</evidence>
<sequence>MAQEFDIIFAGGGTTACVVAGRLAAADPSLRILILEAGTHVRDNLTHTQPARYWSNLVAPGKTLSYHVAKPSSALNGRSCIVPTGRCVGGGSSVNFVMYTRAAPSDYDDWEKLGNPGWGSKELVPLSNKAETFQLDGYPNHGASGPIKISMGGGMTNIGKDFLDVAGKYDKDRTSTKDANNFGQCDQYSKEGSTLFTIRQPWCKYIDGVTGKRSDTAHHFIYNQVDQNKNLVVQDRCRITRVIFEGKKAVGVEFADDEVGRGQHDAPISRALASRLVVVSGGAFGSPAILERSGIGAKELLENLDIPVVVDLPGVGENYNDHNLVFGACYAAPEAETLDDIFRGTEDEVKPYVERWQKDGKGWMAHNGVDAGIKIRPNEKDLKELGPAFEKHWKDYFVNAPDKPVMWTGVLSAYVGTDPTVPKGKYFAPGYYTEYPISTGRLHITAAQDPYARMDFEPGFLNDEGDLVVLRWAYKHIREISRRMKIYRGAVPSQHPKFPEGSPAAKGIGKCDGPDDISSEPIQYTEEDNKAIDDYHRRTVETTWHSLGTCAMKPREKNGVVDSNLNVYGVENLKVADMSIAPGNVGANTYNTALVIGEKAAVIIARELGIKGVSEA</sequence>
<comment type="cofactor">
    <cofactor evidence="1">
        <name>FAD</name>
        <dbReference type="ChEBI" id="CHEBI:57692"/>
    </cofactor>
</comment>
<comment type="caution">
    <text evidence="6">The sequence shown here is derived from an EMBL/GenBank/DDBJ whole genome shotgun (WGS) entry which is preliminary data.</text>
</comment>
<accession>A0ABR3FVG7</accession>
<dbReference type="InterPro" id="IPR000172">
    <property type="entry name" value="GMC_OxRdtase_N"/>
</dbReference>
<feature type="domain" description="Glucose-methanol-choline oxidoreductase N-terminal" evidence="5">
    <location>
        <begin position="282"/>
        <end position="296"/>
    </location>
</feature>
<dbReference type="SUPFAM" id="SSF51905">
    <property type="entry name" value="FAD/NAD(P)-binding domain"/>
    <property type="match status" value="1"/>
</dbReference>
<dbReference type="PIRSF" id="PIRSF000137">
    <property type="entry name" value="Alcohol_oxidase"/>
    <property type="match status" value="1"/>
</dbReference>
<gene>
    <name evidence="6" type="ORF">V5O48_002710</name>
</gene>
<dbReference type="Pfam" id="PF05199">
    <property type="entry name" value="GMC_oxred_C"/>
    <property type="match status" value="1"/>
</dbReference>
<keyword evidence="3" id="KW-0285">Flavoprotein</keyword>
<comment type="similarity">
    <text evidence="2 3">Belongs to the GMC oxidoreductase family.</text>
</comment>
<organism evidence="6 7">
    <name type="scientific">Marasmius crinis-equi</name>
    <dbReference type="NCBI Taxonomy" id="585013"/>
    <lineage>
        <taxon>Eukaryota</taxon>
        <taxon>Fungi</taxon>
        <taxon>Dikarya</taxon>
        <taxon>Basidiomycota</taxon>
        <taxon>Agaricomycotina</taxon>
        <taxon>Agaricomycetes</taxon>
        <taxon>Agaricomycetidae</taxon>
        <taxon>Agaricales</taxon>
        <taxon>Marasmiineae</taxon>
        <taxon>Marasmiaceae</taxon>
        <taxon>Marasmius</taxon>
    </lineage>
</organism>
<dbReference type="PROSITE" id="PS00624">
    <property type="entry name" value="GMC_OXRED_2"/>
    <property type="match status" value="1"/>
</dbReference>
<evidence type="ECO:0000313" key="6">
    <source>
        <dbReference type="EMBL" id="KAL0579312.1"/>
    </source>
</evidence>
<evidence type="ECO:0000256" key="3">
    <source>
        <dbReference type="RuleBase" id="RU003968"/>
    </source>
</evidence>
<dbReference type="PROSITE" id="PS00623">
    <property type="entry name" value="GMC_OXRED_1"/>
    <property type="match status" value="1"/>
</dbReference>